<dbReference type="Proteomes" id="UP000663866">
    <property type="component" value="Unassembled WGS sequence"/>
</dbReference>
<sequence>MVWLGACADGLTTPGNLENGTMDAEVYINEVLPIALECGDKALGDDW</sequence>
<name>A0A821L5T6_9BILA</name>
<evidence type="ECO:0000313" key="2">
    <source>
        <dbReference type="Proteomes" id="UP000663866"/>
    </source>
</evidence>
<feature type="non-terminal residue" evidence="1">
    <location>
        <position position="47"/>
    </location>
</feature>
<organism evidence="1 2">
    <name type="scientific">Rotaria magnacalcarata</name>
    <dbReference type="NCBI Taxonomy" id="392030"/>
    <lineage>
        <taxon>Eukaryota</taxon>
        <taxon>Metazoa</taxon>
        <taxon>Spiralia</taxon>
        <taxon>Gnathifera</taxon>
        <taxon>Rotifera</taxon>
        <taxon>Eurotatoria</taxon>
        <taxon>Bdelloidea</taxon>
        <taxon>Philodinida</taxon>
        <taxon>Philodinidae</taxon>
        <taxon>Rotaria</taxon>
    </lineage>
</organism>
<gene>
    <name evidence="1" type="ORF">OVN521_LOCUS49980</name>
</gene>
<protein>
    <submittedName>
        <fullName evidence="1">Uncharacterized protein</fullName>
    </submittedName>
</protein>
<dbReference type="EMBL" id="CAJOBG010112525">
    <property type="protein sequence ID" value="CAF4746039.1"/>
    <property type="molecule type" value="Genomic_DNA"/>
</dbReference>
<evidence type="ECO:0000313" key="1">
    <source>
        <dbReference type="EMBL" id="CAF4746039.1"/>
    </source>
</evidence>
<reference evidence="1" key="1">
    <citation type="submission" date="2021-02" db="EMBL/GenBank/DDBJ databases">
        <authorList>
            <person name="Nowell W R."/>
        </authorList>
    </citation>
    <scope>NUCLEOTIDE SEQUENCE</scope>
</reference>
<proteinExistence type="predicted"/>
<accession>A0A821L5T6</accession>
<keyword evidence="2" id="KW-1185">Reference proteome</keyword>
<comment type="caution">
    <text evidence="1">The sequence shown here is derived from an EMBL/GenBank/DDBJ whole genome shotgun (WGS) entry which is preliminary data.</text>
</comment>
<dbReference type="AlphaFoldDB" id="A0A821L5T6"/>